<keyword evidence="1" id="KW-0472">Membrane</keyword>
<name>A0A1G2IZ05_9BACT</name>
<dbReference type="AlphaFoldDB" id="A0A1G2IZ05"/>
<keyword evidence="1" id="KW-1133">Transmembrane helix</keyword>
<dbReference type="Pfam" id="PF02836">
    <property type="entry name" value="Glyco_hydro_2_C"/>
    <property type="match status" value="1"/>
</dbReference>
<evidence type="ECO:0000256" key="1">
    <source>
        <dbReference type="SAM" id="Phobius"/>
    </source>
</evidence>
<comment type="caution">
    <text evidence="3">The sequence shown here is derived from an EMBL/GenBank/DDBJ whole genome shotgun (WGS) entry which is preliminary data.</text>
</comment>
<dbReference type="SUPFAM" id="SSF51445">
    <property type="entry name" value="(Trans)glycosidases"/>
    <property type="match status" value="1"/>
</dbReference>
<protein>
    <recommendedName>
        <fullName evidence="2">Glycoside hydrolase family 2 catalytic domain-containing protein</fullName>
    </recommendedName>
</protein>
<reference evidence="3 4" key="1">
    <citation type="journal article" date="2016" name="Nat. Commun.">
        <title>Thousands of microbial genomes shed light on interconnected biogeochemical processes in an aquifer system.</title>
        <authorList>
            <person name="Anantharaman K."/>
            <person name="Brown C.T."/>
            <person name="Hug L.A."/>
            <person name="Sharon I."/>
            <person name="Castelle C.J."/>
            <person name="Probst A.J."/>
            <person name="Thomas B.C."/>
            <person name="Singh A."/>
            <person name="Wilkins M.J."/>
            <person name="Karaoz U."/>
            <person name="Brodie E.L."/>
            <person name="Williams K.H."/>
            <person name="Hubbard S.S."/>
            <person name="Banfield J.F."/>
        </authorList>
    </citation>
    <scope>NUCLEOTIDE SEQUENCE [LARGE SCALE GENOMIC DNA]</scope>
</reference>
<feature type="domain" description="Glycoside hydrolase family 2 catalytic" evidence="2">
    <location>
        <begin position="125"/>
        <end position="226"/>
    </location>
</feature>
<dbReference type="InterPro" id="IPR006103">
    <property type="entry name" value="Glyco_hydro_2_cat"/>
</dbReference>
<feature type="transmembrane region" description="Helical" evidence="1">
    <location>
        <begin position="7"/>
        <end position="28"/>
    </location>
</feature>
<dbReference type="EMBL" id="MHPJ01000001">
    <property type="protein sequence ID" value="OGZ79570.1"/>
    <property type="molecule type" value="Genomic_DNA"/>
</dbReference>
<dbReference type="Proteomes" id="UP000178650">
    <property type="component" value="Unassembled WGS sequence"/>
</dbReference>
<dbReference type="STRING" id="1802223.A2358_01240"/>
<dbReference type="GO" id="GO:0004553">
    <property type="term" value="F:hydrolase activity, hydrolyzing O-glycosyl compounds"/>
    <property type="evidence" value="ECO:0007669"/>
    <property type="project" value="InterPro"/>
</dbReference>
<organism evidence="3 4">
    <name type="scientific">Candidatus Staskawiczbacteria bacterium RIFOXYB1_FULL_37_44</name>
    <dbReference type="NCBI Taxonomy" id="1802223"/>
    <lineage>
        <taxon>Bacteria</taxon>
        <taxon>Candidatus Staskawicziibacteriota</taxon>
    </lineage>
</organism>
<gene>
    <name evidence="3" type="ORF">A2358_01240</name>
</gene>
<evidence type="ECO:0000313" key="3">
    <source>
        <dbReference type="EMBL" id="OGZ79570.1"/>
    </source>
</evidence>
<evidence type="ECO:0000313" key="4">
    <source>
        <dbReference type="Proteomes" id="UP000178650"/>
    </source>
</evidence>
<sequence>MANIIKIVLILSAIIFIVMAAVFFTYFFTGKAEVKDKITFGVDFSQSQAEYFKLNWKATYLAIINDLGVKNIKLHTNWNWVEGKKDDFYFGDIDWQIKQAEQNNVKIIYVLGMKTGRWPECHIPGWAQNLSESKQQTELLKYITEVVQRYKNSKVIAYWQVENEPLFRFGQCPAWYYKNDSFLKTEVALVKSLDPSRQIIISDSGEQSTWANAAKIGDIVGITMYRNAWAHVTDTFGFNINYAFLNSQTYAKKAQLIKQMYGKDVICIELQAEPWASGPLMATPIEEQVKSMNPQMFTEDVEFAKNTGLDKFYFWGVEWWYWMKTVQNQPEIWQRAKALF</sequence>
<keyword evidence="1" id="KW-0812">Transmembrane</keyword>
<dbReference type="InterPro" id="IPR017853">
    <property type="entry name" value="GH"/>
</dbReference>
<dbReference type="GO" id="GO:0005975">
    <property type="term" value="P:carbohydrate metabolic process"/>
    <property type="evidence" value="ECO:0007669"/>
    <property type="project" value="InterPro"/>
</dbReference>
<proteinExistence type="predicted"/>
<dbReference type="Gene3D" id="3.20.20.80">
    <property type="entry name" value="Glycosidases"/>
    <property type="match status" value="1"/>
</dbReference>
<evidence type="ECO:0000259" key="2">
    <source>
        <dbReference type="Pfam" id="PF02836"/>
    </source>
</evidence>
<accession>A0A1G2IZ05</accession>